<sequence length="496" mass="53320">MGTGTRGLRRFALLALAMLAMAVARPLHAEEPAIDLRVMTFNIWYGGAQVDAGQVVEAIRAAKADIVGLQEPDGTSRAIADALGWPYADERRHIISRYPLFAPPGDPLYTWVEPLPGRIVAVANLHLPATPYGPEAVRDGEDLAAVLQLETDTRLPAIQPYLEALPKVAQGGVPVFLTGDFNSPSHLDWTDAVAKARPQVKYAVEWPVSKAIADAGLRDSYREAHPDPVARAGLTWTAGYPHPWVKANETFDRIDLVWSAGPATVTASEVVGEEGGPDVDIAVTPWPSDHRAVVSTFHVVPAVAPAMVGVDRYVVKQGDDFILRFGIGTLEDARISVVPKGGDPAKNAVATMATGDASDRPSIKLASSFMKAGAYDAVLSDADGKELARTGFWVQARDAAPLVVVKKSSYKPGQTVEVSWRNAPALKLDWVAIYHAGDPDIYNYIAYIYTGATVEGSGALDKDTIGADLEPGNYEIRLLRDDSYVLLAKAPFTVRP</sequence>
<accession>A0A5J6MSR3</accession>
<evidence type="ECO:0000313" key="3">
    <source>
        <dbReference type="EMBL" id="QEX20147.1"/>
    </source>
</evidence>
<dbReference type="Gene3D" id="3.60.10.10">
    <property type="entry name" value="Endonuclease/exonuclease/phosphatase"/>
    <property type="match status" value="1"/>
</dbReference>
<dbReference type="Proteomes" id="UP000325797">
    <property type="component" value="Chromosome"/>
</dbReference>
<feature type="signal peptide" evidence="1">
    <location>
        <begin position="1"/>
        <end position="29"/>
    </location>
</feature>
<feature type="chain" id="PRO_5023912500" description="Endonuclease/exonuclease/phosphatase domain-containing protein" evidence="1">
    <location>
        <begin position="30"/>
        <end position="496"/>
    </location>
</feature>
<dbReference type="PANTHER" id="PTHR41349">
    <property type="match status" value="1"/>
</dbReference>
<keyword evidence="4" id="KW-1185">Reference proteome</keyword>
<dbReference type="KEGG" id="hadh:FRZ61_00610"/>
<evidence type="ECO:0000256" key="1">
    <source>
        <dbReference type="SAM" id="SignalP"/>
    </source>
</evidence>
<proteinExistence type="predicted"/>
<keyword evidence="1" id="KW-0732">Signal</keyword>
<dbReference type="InterPro" id="IPR036691">
    <property type="entry name" value="Endo/exonu/phosph_ase_sf"/>
</dbReference>
<evidence type="ECO:0000313" key="4">
    <source>
        <dbReference type="Proteomes" id="UP000325797"/>
    </source>
</evidence>
<gene>
    <name evidence="3" type="ORF">FRZ61_00610</name>
</gene>
<evidence type="ECO:0000259" key="2">
    <source>
        <dbReference type="Pfam" id="PF03372"/>
    </source>
</evidence>
<dbReference type="Pfam" id="PF03372">
    <property type="entry name" value="Exo_endo_phos"/>
    <property type="match status" value="1"/>
</dbReference>
<dbReference type="GO" id="GO:0003824">
    <property type="term" value="F:catalytic activity"/>
    <property type="evidence" value="ECO:0007669"/>
    <property type="project" value="InterPro"/>
</dbReference>
<dbReference type="SUPFAM" id="SSF56219">
    <property type="entry name" value="DNase I-like"/>
    <property type="match status" value="1"/>
</dbReference>
<feature type="domain" description="Endonuclease/exonuclease/phosphatase" evidence="2">
    <location>
        <begin position="39"/>
        <end position="290"/>
    </location>
</feature>
<reference evidence="3 4" key="1">
    <citation type="submission" date="2019-08" db="EMBL/GenBank/DDBJ databases">
        <title>Hyperibacter terrae gen. nov., sp. nov. and Hyperibacter viscosus sp. nov., two new members in the family Rhodospirillaceae isolated from the rhizosphere of Hypericum perforatum.</title>
        <authorList>
            <person name="Noviana Z."/>
        </authorList>
    </citation>
    <scope>NUCLEOTIDE SEQUENCE [LARGE SCALE GENOMIC DNA]</scope>
    <source>
        <strain evidence="3 4">R5959</strain>
    </source>
</reference>
<name>A0A5J6MSR3_9PROT</name>
<protein>
    <recommendedName>
        <fullName evidence="2">Endonuclease/exonuclease/phosphatase domain-containing protein</fullName>
    </recommendedName>
</protein>
<dbReference type="InterPro" id="IPR005135">
    <property type="entry name" value="Endo/exonuclease/phosphatase"/>
</dbReference>
<dbReference type="EMBL" id="CP042582">
    <property type="protein sequence ID" value="QEX20147.1"/>
    <property type="molecule type" value="Genomic_DNA"/>
</dbReference>
<dbReference type="AlphaFoldDB" id="A0A5J6MSR3"/>
<organism evidence="3 4">
    <name type="scientific">Hypericibacter adhaerens</name>
    <dbReference type="NCBI Taxonomy" id="2602016"/>
    <lineage>
        <taxon>Bacteria</taxon>
        <taxon>Pseudomonadati</taxon>
        <taxon>Pseudomonadota</taxon>
        <taxon>Alphaproteobacteria</taxon>
        <taxon>Rhodospirillales</taxon>
        <taxon>Dongiaceae</taxon>
        <taxon>Hypericibacter</taxon>
    </lineage>
</organism>
<dbReference type="PANTHER" id="PTHR41349:SF1">
    <property type="entry name" value="PROTEIN CBG08683"/>
    <property type="match status" value="1"/>
</dbReference>